<dbReference type="STRING" id="1440763.BJI69_04175"/>
<protein>
    <submittedName>
        <fullName evidence="1">Uncharacterized protein</fullName>
    </submittedName>
</protein>
<reference evidence="2" key="1">
    <citation type="submission" date="2016-09" db="EMBL/GenBank/DDBJ databases">
        <authorList>
            <person name="Lysoe E."/>
        </authorList>
    </citation>
    <scope>NUCLEOTIDE SEQUENCE [LARGE SCALE GENOMIC DNA]</scope>
    <source>
        <strain evidence="2">LJ96T</strain>
    </source>
</reference>
<gene>
    <name evidence="1" type="ORF">BJI69_04175</name>
</gene>
<sequence>MRMMKRTVLSLLSATLMLGSVASHANSPAYVDSKEYKVLVDPTRFASNPSSAAATLLTNLSARLSTLGFDKTITGNFAAGDRDTLAYYDTPGTCPLNKRGYSVRTRAGDDTDIQFKFRHADEELSYWTDVSGAGKNKETKLETDVTPGNLVLAHSTKQDATTTPTTVAALIKLFPGASALSDVSTSSLSKVAGVTVTQQEYDGPVSDIGESVAEFTLTLWYIDGAATPALAELSFRVDADADKYFTTPVLTRSQTLNTAIGSIGNGWNIANDGGKTSWLYAYRSSSYPSGFCN</sequence>
<dbReference type="KEGG" id="lrz:BJI69_04175"/>
<proteinExistence type="predicted"/>
<dbReference type="Proteomes" id="UP000182987">
    <property type="component" value="Chromosome"/>
</dbReference>
<accession>A0A0G9HDB8</accession>
<organism evidence="1 2">
    <name type="scientific">Luteibacter rhizovicinus DSM 16549</name>
    <dbReference type="NCBI Taxonomy" id="1440763"/>
    <lineage>
        <taxon>Bacteria</taxon>
        <taxon>Pseudomonadati</taxon>
        <taxon>Pseudomonadota</taxon>
        <taxon>Gammaproteobacteria</taxon>
        <taxon>Lysobacterales</taxon>
        <taxon>Rhodanobacteraceae</taxon>
        <taxon>Luteibacter</taxon>
    </lineage>
</organism>
<dbReference type="AlphaFoldDB" id="A0A0G9HDB8"/>
<dbReference type="EMBL" id="CP017480">
    <property type="protein sequence ID" value="APG03181.1"/>
    <property type="molecule type" value="Genomic_DNA"/>
</dbReference>
<evidence type="ECO:0000313" key="1">
    <source>
        <dbReference type="EMBL" id="APG03181.1"/>
    </source>
</evidence>
<keyword evidence="2" id="KW-1185">Reference proteome</keyword>
<evidence type="ECO:0000313" key="2">
    <source>
        <dbReference type="Proteomes" id="UP000182987"/>
    </source>
</evidence>
<name>A0A0G9HDB8_9GAMM</name>
<dbReference type="PATRIC" id="fig|1440763.5.peg.1218"/>